<keyword evidence="1" id="KW-0732">Signal</keyword>
<organism evidence="3 4">
    <name type="scientific">Exidia glandulosa HHB12029</name>
    <dbReference type="NCBI Taxonomy" id="1314781"/>
    <lineage>
        <taxon>Eukaryota</taxon>
        <taxon>Fungi</taxon>
        <taxon>Dikarya</taxon>
        <taxon>Basidiomycota</taxon>
        <taxon>Agaricomycotina</taxon>
        <taxon>Agaricomycetes</taxon>
        <taxon>Auriculariales</taxon>
        <taxon>Exidiaceae</taxon>
        <taxon>Exidia</taxon>
    </lineage>
</organism>
<dbReference type="STRING" id="1314781.A0A165P2S8"/>
<dbReference type="Proteomes" id="UP000077266">
    <property type="component" value="Unassembled WGS sequence"/>
</dbReference>
<dbReference type="Gene3D" id="3.30.430.10">
    <property type="entry name" value="Killer Toxin P4, subunit A"/>
    <property type="match status" value="1"/>
</dbReference>
<feature type="chain" id="PRO_5007863638" evidence="1">
    <location>
        <begin position="22"/>
        <end position="142"/>
    </location>
</feature>
<gene>
    <name evidence="3" type="ORF">EXIGLDRAFT_830029</name>
</gene>
<accession>A0A165P2S8</accession>
<dbReference type="OrthoDB" id="4177994at2759"/>
<sequence length="142" mass="15307">MQARLSSVFIATLLAAPSTWALGINCKGSSKCGDQPKDTLQRIYDLIETQIDPNFFFPDGRQIACANSVCAFLQKSQGASGQVVKDILDDLKNHSCQVCGSVPTLYRNGTNDVNKGELTLNFVDQACGDATAPCLGMLPQYQ</sequence>
<evidence type="ECO:0000313" key="3">
    <source>
        <dbReference type="EMBL" id="KZW01562.1"/>
    </source>
</evidence>
<protein>
    <submittedName>
        <fullName evidence="3">Killer toxin, kp4</fullName>
    </submittedName>
</protein>
<name>A0A165P2S8_EXIGL</name>
<dbReference type="AlphaFoldDB" id="A0A165P2S8"/>
<evidence type="ECO:0000256" key="1">
    <source>
        <dbReference type="SAM" id="SignalP"/>
    </source>
</evidence>
<evidence type="ECO:0000259" key="2">
    <source>
        <dbReference type="Pfam" id="PF09044"/>
    </source>
</evidence>
<evidence type="ECO:0000313" key="4">
    <source>
        <dbReference type="Proteomes" id="UP000077266"/>
    </source>
</evidence>
<dbReference type="InParanoid" id="A0A165P2S8"/>
<dbReference type="EMBL" id="KV425893">
    <property type="protein sequence ID" value="KZW01562.1"/>
    <property type="molecule type" value="Genomic_DNA"/>
</dbReference>
<keyword evidence="4" id="KW-1185">Reference proteome</keyword>
<dbReference type="SUPFAM" id="SSF55221">
    <property type="entry name" value="Yeast killer toxins"/>
    <property type="match status" value="1"/>
</dbReference>
<dbReference type="InterPro" id="IPR015131">
    <property type="entry name" value="Killer_tox_Kp4"/>
</dbReference>
<dbReference type="GO" id="GO:0005576">
    <property type="term" value="C:extracellular region"/>
    <property type="evidence" value="ECO:0007669"/>
    <property type="project" value="InterPro"/>
</dbReference>
<dbReference type="InterPro" id="IPR011329">
    <property type="entry name" value="Killer_tox_Kp4/SMK"/>
</dbReference>
<feature type="signal peptide" evidence="1">
    <location>
        <begin position="1"/>
        <end position="21"/>
    </location>
</feature>
<dbReference type="Pfam" id="PF09044">
    <property type="entry name" value="Kp4"/>
    <property type="match status" value="1"/>
</dbReference>
<proteinExistence type="predicted"/>
<feature type="domain" description="Killer toxin Kp4" evidence="2">
    <location>
        <begin position="11"/>
        <end position="124"/>
    </location>
</feature>
<reference evidence="3 4" key="1">
    <citation type="journal article" date="2016" name="Mol. Biol. Evol.">
        <title>Comparative Genomics of Early-Diverging Mushroom-Forming Fungi Provides Insights into the Origins of Lignocellulose Decay Capabilities.</title>
        <authorList>
            <person name="Nagy L.G."/>
            <person name="Riley R."/>
            <person name="Tritt A."/>
            <person name="Adam C."/>
            <person name="Daum C."/>
            <person name="Floudas D."/>
            <person name="Sun H."/>
            <person name="Yadav J.S."/>
            <person name="Pangilinan J."/>
            <person name="Larsson K.H."/>
            <person name="Matsuura K."/>
            <person name="Barry K."/>
            <person name="Labutti K."/>
            <person name="Kuo R."/>
            <person name="Ohm R.A."/>
            <person name="Bhattacharya S.S."/>
            <person name="Shirouzu T."/>
            <person name="Yoshinaga Y."/>
            <person name="Martin F.M."/>
            <person name="Grigoriev I.V."/>
            <person name="Hibbett D.S."/>
        </authorList>
    </citation>
    <scope>NUCLEOTIDE SEQUENCE [LARGE SCALE GENOMIC DNA]</scope>
    <source>
        <strain evidence="3 4">HHB12029</strain>
    </source>
</reference>